<dbReference type="EMBL" id="KL367494">
    <property type="protein sequence ID" value="KFD69625.1"/>
    <property type="molecule type" value="Genomic_DNA"/>
</dbReference>
<dbReference type="SUPFAM" id="SSF56112">
    <property type="entry name" value="Protein kinase-like (PK-like)"/>
    <property type="match status" value="1"/>
</dbReference>
<name>A0A085NJH9_9BILA</name>
<keyword evidence="3 4" id="KW-0067">ATP-binding</keyword>
<dbReference type="PROSITE" id="PS00107">
    <property type="entry name" value="PROTEIN_KINASE_ATP"/>
    <property type="match status" value="1"/>
</dbReference>
<dbReference type="Proteomes" id="UP000030764">
    <property type="component" value="Unassembled WGS sequence"/>
</dbReference>
<evidence type="ECO:0000256" key="3">
    <source>
        <dbReference type="ARBA" id="ARBA00022840"/>
    </source>
</evidence>
<evidence type="ECO:0000259" key="5">
    <source>
        <dbReference type="PROSITE" id="PS50011"/>
    </source>
</evidence>
<evidence type="ECO:0000313" key="8">
    <source>
        <dbReference type="Proteomes" id="UP000030764"/>
    </source>
</evidence>
<dbReference type="InterPro" id="IPR000719">
    <property type="entry name" value="Prot_kinase_dom"/>
</dbReference>
<dbReference type="Pfam" id="PF00069">
    <property type="entry name" value="Pkinase"/>
    <property type="match status" value="1"/>
</dbReference>
<dbReference type="SMART" id="SM00220">
    <property type="entry name" value="S_TKc"/>
    <property type="match status" value="1"/>
</dbReference>
<evidence type="ECO:0000313" key="6">
    <source>
        <dbReference type="EMBL" id="KFD57101.1"/>
    </source>
</evidence>
<dbReference type="EMBL" id="KL363190">
    <property type="protein sequence ID" value="KFD57101.1"/>
    <property type="molecule type" value="Genomic_DNA"/>
</dbReference>
<dbReference type="Gene3D" id="1.10.510.10">
    <property type="entry name" value="Transferase(Phosphotransferase) domain 1"/>
    <property type="match status" value="1"/>
</dbReference>
<accession>A0A085NJH9</accession>
<evidence type="ECO:0000256" key="1">
    <source>
        <dbReference type="ARBA" id="ARBA00001946"/>
    </source>
</evidence>
<evidence type="ECO:0000256" key="2">
    <source>
        <dbReference type="ARBA" id="ARBA00022741"/>
    </source>
</evidence>
<dbReference type="PROSITE" id="PS50011">
    <property type="entry name" value="PROTEIN_KINASE_DOM"/>
    <property type="match status" value="1"/>
</dbReference>
<dbReference type="AlphaFoldDB" id="A0A085NJH9"/>
<dbReference type="PROSITE" id="PS00108">
    <property type="entry name" value="PROTEIN_KINASE_ST"/>
    <property type="match status" value="1"/>
</dbReference>
<organism evidence="7">
    <name type="scientific">Trichuris suis</name>
    <name type="common">pig whipworm</name>
    <dbReference type="NCBI Taxonomy" id="68888"/>
    <lineage>
        <taxon>Eukaryota</taxon>
        <taxon>Metazoa</taxon>
        <taxon>Ecdysozoa</taxon>
        <taxon>Nematoda</taxon>
        <taxon>Enoplea</taxon>
        <taxon>Dorylaimia</taxon>
        <taxon>Trichinellida</taxon>
        <taxon>Trichuridae</taxon>
        <taxon>Trichuris</taxon>
    </lineage>
</organism>
<dbReference type="PANTHER" id="PTHR24347">
    <property type="entry name" value="SERINE/THREONINE-PROTEIN KINASE"/>
    <property type="match status" value="1"/>
</dbReference>
<dbReference type="GO" id="GO:0005524">
    <property type="term" value="F:ATP binding"/>
    <property type="evidence" value="ECO:0007669"/>
    <property type="project" value="UniProtKB-UniRule"/>
</dbReference>
<dbReference type="GO" id="GO:0004672">
    <property type="term" value="F:protein kinase activity"/>
    <property type="evidence" value="ECO:0007669"/>
    <property type="project" value="InterPro"/>
</dbReference>
<reference evidence="7 8" key="1">
    <citation type="journal article" date="2014" name="Nat. Genet.">
        <title>Genome and transcriptome of the porcine whipworm Trichuris suis.</title>
        <authorList>
            <person name="Jex A.R."/>
            <person name="Nejsum P."/>
            <person name="Schwarz E.M."/>
            <person name="Hu L."/>
            <person name="Young N.D."/>
            <person name="Hall R.S."/>
            <person name="Korhonen P.K."/>
            <person name="Liao S."/>
            <person name="Thamsborg S."/>
            <person name="Xia J."/>
            <person name="Xu P."/>
            <person name="Wang S."/>
            <person name="Scheerlinck J.P."/>
            <person name="Hofmann A."/>
            <person name="Sternberg P.W."/>
            <person name="Wang J."/>
            <person name="Gasser R.B."/>
        </authorList>
    </citation>
    <scope>NUCLEOTIDE SEQUENCE [LARGE SCALE GENOMIC DNA]</scope>
    <source>
        <strain evidence="7">DCEP-RM93F</strain>
        <strain evidence="6">DCEP-RM93M</strain>
    </source>
</reference>
<gene>
    <name evidence="6" type="ORF">M513_01986</name>
    <name evidence="7" type="ORF">M514_01986</name>
</gene>
<proteinExistence type="predicted"/>
<dbReference type="FunFam" id="1.10.510.10:FF:000571">
    <property type="entry name" value="Maternal embryonic leucine zipper kinase"/>
    <property type="match status" value="1"/>
</dbReference>
<dbReference type="InterPro" id="IPR008271">
    <property type="entry name" value="Ser/Thr_kinase_AS"/>
</dbReference>
<feature type="domain" description="Protein kinase" evidence="5">
    <location>
        <begin position="626"/>
        <end position="884"/>
    </location>
</feature>
<dbReference type="InterPro" id="IPR011009">
    <property type="entry name" value="Kinase-like_dom_sf"/>
</dbReference>
<evidence type="ECO:0000313" key="7">
    <source>
        <dbReference type="EMBL" id="KFD69625.1"/>
    </source>
</evidence>
<comment type="cofactor">
    <cofactor evidence="1">
        <name>Mg(2+)</name>
        <dbReference type="ChEBI" id="CHEBI:18420"/>
    </cofactor>
</comment>
<sequence>MSTLGEDFLAAAKMLGFEDAEGTISGDDFDELLSDPNIAAFLKWFCDHASDFSVLNRSTFTSDTVLASTVDEVQSPVNGTTRCCTHTVSSRGSQRSLVSAKRSTRDSVKEEFSQLPPIQKVLFEKENRFLDEQIRTQTSYNRELRLIVSESYEKLKKMQKEAIANHIERCDLQLAYKCLSLSIHIRLMVDRATAAIVPFCPITSKDHNILSRAVAKSVGSASTGEVSEILNELFNFFSQEEDMLCRHQHVRDYCNAINLKILSAKLRKAGMEAQLERLKWFNEQLATLSADDLKEFFESVQKSNSELKEEFSSLLSQWRDRLVNSSTDMQMEPLLEAYHAAKLDQFSYWNENILPAVKMWEMGYEPVRRKLTYLRRRIDVYEAALTYVRSVERSLDRIANFASSLQEVVDSCASVQIELEKPSDAYDSLQQCLPAMINEFRSKISDGIISHFFSRQISKWRRENFASPVGLRKRQRCSESTLGPVSGSGYETALTNGTKSSRNETESAKIAFLMGCLHSVSEKCPTGEIGLKPAANLHLKEAFGCSALQCSCGQYCSSFESPVQIAQQQQQQQRQGVPIVNGDLCFRSHEVGIHDSSSRSQLALFPRPFVRRKKTRPFDIRVSTKYNIISLIGKGSFSIVLKVQHRETGGAFAMKMMPANRGKGPFENELLILSRIRHQNVTQLIEVFQTNTRVYVVLELATGGELYDRITQKGCYTEPEGIFAVKQILQGVSYLHRVGVTHRDLKPENLLYATCSADSKLMITDFGLAHLKQSSAEQYMVDPCGTPEYIAPEILTRLPYTNKVDIWAVGVIAYILLSGIMPFDDENRTALYRQILRGKYHFYPEVLQFWCGVSDEAKQFVSSLLCVDAELRPTADMSLRHPWLQNPPSKSNLETAPRAVHKSFSLNVESKRTKSSRSIRSVARSDAGRRIRKDEVERLHKDPEILKILSSRQTLPFTRNYGLV</sequence>
<dbReference type="InterPro" id="IPR017441">
    <property type="entry name" value="Protein_kinase_ATP_BS"/>
</dbReference>
<keyword evidence="2 4" id="KW-0547">Nucleotide-binding</keyword>
<keyword evidence="8" id="KW-1185">Reference proteome</keyword>
<evidence type="ECO:0000256" key="4">
    <source>
        <dbReference type="PROSITE-ProRule" id="PRU10141"/>
    </source>
</evidence>
<feature type="binding site" evidence="4">
    <location>
        <position position="655"/>
    </location>
    <ligand>
        <name>ATP</name>
        <dbReference type="ChEBI" id="CHEBI:30616"/>
    </ligand>
</feature>
<protein>
    <recommendedName>
        <fullName evidence="5">Protein kinase domain-containing protein</fullName>
    </recommendedName>
</protein>
<dbReference type="Proteomes" id="UP000030758">
    <property type="component" value="Unassembled WGS sequence"/>
</dbReference>